<gene>
    <name evidence="4" type="ORF">J2S00_001242</name>
</gene>
<dbReference type="GO" id="GO:0016787">
    <property type="term" value="F:hydrolase activity"/>
    <property type="evidence" value="ECO:0007669"/>
    <property type="project" value="UniProtKB-KW"/>
</dbReference>
<evidence type="ECO:0000313" key="5">
    <source>
        <dbReference type="Proteomes" id="UP001232445"/>
    </source>
</evidence>
<evidence type="ECO:0000313" key="4">
    <source>
        <dbReference type="EMBL" id="MDQ0338458.1"/>
    </source>
</evidence>
<dbReference type="SUPFAM" id="SSF49785">
    <property type="entry name" value="Galactose-binding domain-like"/>
    <property type="match status" value="2"/>
</dbReference>
<dbReference type="Pfam" id="PF17137">
    <property type="entry name" value="DUF5110"/>
    <property type="match status" value="1"/>
</dbReference>
<keyword evidence="2" id="KW-0732">Signal</keyword>
<dbReference type="PANTHER" id="PTHR43863:SF2">
    <property type="entry name" value="MALTASE-GLUCOAMYLASE"/>
    <property type="match status" value="1"/>
</dbReference>
<dbReference type="InterPro" id="IPR008979">
    <property type="entry name" value="Galactose-bd-like_sf"/>
</dbReference>
<accession>A0ABU0CPX0</accession>
<dbReference type="InterPro" id="IPR013780">
    <property type="entry name" value="Glyco_hydro_b"/>
</dbReference>
<dbReference type="InterPro" id="IPR051816">
    <property type="entry name" value="Glycosyl_Hydrolase_31"/>
</dbReference>
<evidence type="ECO:0000256" key="1">
    <source>
        <dbReference type="ARBA" id="ARBA00007806"/>
    </source>
</evidence>
<keyword evidence="4" id="KW-0378">Hydrolase</keyword>
<proteinExistence type="inferred from homology"/>
<dbReference type="SUPFAM" id="SSF51011">
    <property type="entry name" value="Glycosyl hydrolase domain"/>
    <property type="match status" value="1"/>
</dbReference>
<name>A0ABU0CPX0_9BACI</name>
<dbReference type="EMBL" id="JAUSUQ010000003">
    <property type="protein sequence ID" value="MDQ0338458.1"/>
    <property type="molecule type" value="Genomic_DNA"/>
</dbReference>
<dbReference type="InterPro" id="IPR005084">
    <property type="entry name" value="CBM6"/>
</dbReference>
<dbReference type="RefSeq" id="WP_370875836.1">
    <property type="nucleotide sequence ID" value="NZ_JAUSUQ010000003.1"/>
</dbReference>
<dbReference type="SUPFAM" id="SSF74650">
    <property type="entry name" value="Galactose mutarotase-like"/>
    <property type="match status" value="1"/>
</dbReference>
<evidence type="ECO:0000256" key="2">
    <source>
        <dbReference type="ARBA" id="ARBA00022729"/>
    </source>
</evidence>
<organism evidence="4 5">
    <name type="scientific">Caldalkalibacillus uzonensis</name>
    <dbReference type="NCBI Taxonomy" id="353224"/>
    <lineage>
        <taxon>Bacteria</taxon>
        <taxon>Bacillati</taxon>
        <taxon>Bacillota</taxon>
        <taxon>Bacilli</taxon>
        <taxon>Bacillales</taxon>
        <taxon>Bacillaceae</taxon>
        <taxon>Caldalkalibacillus</taxon>
    </lineage>
</organism>
<dbReference type="InterPro" id="IPR017853">
    <property type="entry name" value="GH"/>
</dbReference>
<dbReference type="Pfam" id="PF03422">
    <property type="entry name" value="CBM_6"/>
    <property type="match status" value="1"/>
</dbReference>
<dbReference type="Gene3D" id="3.20.20.80">
    <property type="entry name" value="Glycosidases"/>
    <property type="match status" value="1"/>
</dbReference>
<dbReference type="CDD" id="cd04083">
    <property type="entry name" value="CBM35_Lmo2446-like"/>
    <property type="match status" value="2"/>
</dbReference>
<dbReference type="SUPFAM" id="SSF51445">
    <property type="entry name" value="(Trans)glycosidases"/>
    <property type="match status" value="1"/>
</dbReference>
<dbReference type="InterPro" id="IPR048395">
    <property type="entry name" value="Glyco_hydro_31_C"/>
</dbReference>
<dbReference type="PROSITE" id="PS51175">
    <property type="entry name" value="CBM6"/>
    <property type="match status" value="2"/>
</dbReference>
<dbReference type="Gene3D" id="2.60.40.1760">
    <property type="entry name" value="glycosyl hydrolase (family 31)"/>
    <property type="match status" value="1"/>
</dbReference>
<dbReference type="PANTHER" id="PTHR43863">
    <property type="entry name" value="HYDROLASE, PUTATIVE (AFU_ORTHOLOGUE AFUA_1G03140)-RELATED"/>
    <property type="match status" value="1"/>
</dbReference>
<dbReference type="SMART" id="SM00606">
    <property type="entry name" value="CBD_IV"/>
    <property type="match status" value="1"/>
</dbReference>
<dbReference type="InterPro" id="IPR033403">
    <property type="entry name" value="DUF5110"/>
</dbReference>
<feature type="domain" description="CBM6" evidence="3">
    <location>
        <begin position="816"/>
        <end position="948"/>
    </location>
</feature>
<dbReference type="Pfam" id="PF01055">
    <property type="entry name" value="Glyco_hydro_31_2nd"/>
    <property type="match status" value="1"/>
</dbReference>
<comment type="similarity">
    <text evidence="1">Belongs to the glycosyl hydrolase 31 family.</text>
</comment>
<keyword evidence="5" id="KW-1185">Reference proteome</keyword>
<sequence>MGDIIGVSVSGDMLTLEVENGSATHDILQLHVLGEHIFKVDYRPHGIEPSQQTPMIDPDKTWEAVGANIDVSGNPIIITTSKMRVEIERYPCRMTIKNSDGIPLLWETESGGVFRDGVRFVRSSQDNLYGIRGYSAFEDAGNILRNDSNHPSHAGEQGDAGGPFIWSTAGYGILVDSDGGYPFTETSTGKLEFYYGGTPEEGRRYVKENVEFYVMLGKPKEIMHAYTEITGKPPLLPKWSLGFMNFEWDIDQAELESIVETYRAKNIPLDAFALDYDWMSYGEDNYGEFLWNVNNFPDAADSTLKSKMDQRGLKLIGIRKPRIVTKDKNGQRTTQFYDAEAGGYWYPGHEEYTDYFIPVTVRSIDPYKQEMRDWWWNHSKEAYDKGIRGWWNDETDKVSSGAAQYWFGNFTTTHLSQAMYEGQRAYTDNKERIWQTARNYYPGAQRYATTLWSGDIAIQYYKGEKVEWAAGMQEQPSVMLSAVNLGQFKWGMDAGGFNMQNGTIDNPSPELYTRWLQFGALTPVFRVHGNYQQQRQPWYYGMTAEEVTKAAIHFRYRLLPYMYTYERSAYESGVGLVRPLIFDYPDDEQVKNTTDSWMFGDWLLVAPVLEKGQTSKQIYLPEGTWIDYFRGHVYNGNQSIHYPLDAESWTDIPIFVKQGAIIPSQEVQDYVGQKSAEMMTIDVFAGDSESRFTYYDDDGNTYGYETGDFFKQEMTAQDQGTNGIRFTVQAKEGQYTPETEYYLVRLHGKAGERVTLNGSSLTYYDQLFDLKNASGEGWAKGREIYGDVTYVKVRANSSSVKELIVTGDAPVSTDHLKYEAEEASLSGETTNSRASVNNNHSGYSGQGFVDGFHHEEAAATFYVSTKTGGDYDISLRYANGTGTDQTLSIYVNGKRVTQTVLADTGDWSTWGIQTETLPLTAGQNMITYRYDAEAGDTGNVNLDYITVPFEPAQAEYLAESAKLDGGASTNQNHWFYTGNAFVDGMTQTGASVQFLVDVPATGEYQVALRYANGTNSTRTISVYVNGNKVEQIKLTSPGMNWNLWREHVHSVTLQKGTNTIMYRYDSSDSGNVNLDRIIVSAETPVQPVSEKNLLDNSGFERPTDYSSNWTQWHPGGQPSAFGVDSGSGINPPESPWTGDQRAYFWSANAYKQSIHQTVEVPVNNAHYKLEARVRLLNTNPYVARAEIMDYGGQTIYYDLENNGRWSYLTVDNIYVTSGQIKVGFYVDSPGGTTLHIDDVRVTIQE</sequence>
<protein>
    <submittedName>
        <fullName evidence="4">Alpha-glucosidase (Family GH31 glycosyl hydrolase)</fullName>
    </submittedName>
</protein>
<dbReference type="InterPro" id="IPR011013">
    <property type="entry name" value="Gal_mutarotase_sf_dom"/>
</dbReference>
<evidence type="ECO:0000259" key="3">
    <source>
        <dbReference type="PROSITE" id="PS51175"/>
    </source>
</evidence>
<dbReference type="InterPro" id="IPR006584">
    <property type="entry name" value="Cellulose-bd_IV"/>
</dbReference>
<dbReference type="Gene3D" id="2.60.120.260">
    <property type="entry name" value="Galactose-binding domain-like"/>
    <property type="match status" value="3"/>
</dbReference>
<dbReference type="Proteomes" id="UP001232445">
    <property type="component" value="Unassembled WGS sequence"/>
</dbReference>
<dbReference type="Gene3D" id="2.60.40.1180">
    <property type="entry name" value="Golgi alpha-mannosidase II"/>
    <property type="match status" value="2"/>
</dbReference>
<dbReference type="Pfam" id="PF21365">
    <property type="entry name" value="Glyco_hydro_31_3rd"/>
    <property type="match status" value="1"/>
</dbReference>
<dbReference type="Pfam" id="PF16990">
    <property type="entry name" value="CBM_35"/>
    <property type="match status" value="1"/>
</dbReference>
<feature type="domain" description="CBM6" evidence="3">
    <location>
        <begin position="954"/>
        <end position="1080"/>
    </location>
</feature>
<reference evidence="4 5" key="1">
    <citation type="submission" date="2023-07" db="EMBL/GenBank/DDBJ databases">
        <title>Genomic Encyclopedia of Type Strains, Phase IV (KMG-IV): sequencing the most valuable type-strain genomes for metagenomic binning, comparative biology and taxonomic classification.</title>
        <authorList>
            <person name="Goeker M."/>
        </authorList>
    </citation>
    <scope>NUCLEOTIDE SEQUENCE [LARGE SCALE GENOMIC DNA]</scope>
    <source>
        <strain evidence="4 5">DSM 17740</strain>
    </source>
</reference>
<dbReference type="CDD" id="cd14752">
    <property type="entry name" value="GH31_N"/>
    <property type="match status" value="1"/>
</dbReference>
<dbReference type="InterPro" id="IPR000322">
    <property type="entry name" value="Glyco_hydro_31_TIM"/>
</dbReference>
<comment type="caution">
    <text evidence="4">The sequence shown here is derived from an EMBL/GenBank/DDBJ whole genome shotgun (WGS) entry which is preliminary data.</text>
</comment>